<dbReference type="Proteomes" id="UP000799536">
    <property type="component" value="Unassembled WGS sequence"/>
</dbReference>
<protein>
    <submittedName>
        <fullName evidence="2">Uncharacterized protein</fullName>
    </submittedName>
</protein>
<keyword evidence="3" id="KW-1185">Reference proteome</keyword>
<name>A0A9P4MX39_9PLEO</name>
<feature type="region of interest" description="Disordered" evidence="1">
    <location>
        <begin position="42"/>
        <end position="78"/>
    </location>
</feature>
<gene>
    <name evidence="2" type="ORF">GQ43DRAFT_462111</name>
</gene>
<evidence type="ECO:0000313" key="3">
    <source>
        <dbReference type="Proteomes" id="UP000799536"/>
    </source>
</evidence>
<dbReference type="OrthoDB" id="4364842at2759"/>
<proteinExistence type="predicted"/>
<dbReference type="EMBL" id="ML993924">
    <property type="protein sequence ID" value="KAF2202793.1"/>
    <property type="molecule type" value="Genomic_DNA"/>
</dbReference>
<feature type="compositionally biased region" description="Basic and acidic residues" evidence="1">
    <location>
        <begin position="42"/>
        <end position="55"/>
    </location>
</feature>
<sequence>MPPKSTSSNEVVLRDYLDWEIWIYIFKRIAETEEIWEHIDREQRHRPQNRPEKHTKPIVAAHSAKSNRSDGSAITPPPVAMEFNRYRIKPDEYYRGLRGLSSTERNLNQMTNR</sequence>
<evidence type="ECO:0000313" key="2">
    <source>
        <dbReference type="EMBL" id="KAF2202793.1"/>
    </source>
</evidence>
<organism evidence="2 3">
    <name type="scientific">Delitschia confertaspora ATCC 74209</name>
    <dbReference type="NCBI Taxonomy" id="1513339"/>
    <lineage>
        <taxon>Eukaryota</taxon>
        <taxon>Fungi</taxon>
        <taxon>Dikarya</taxon>
        <taxon>Ascomycota</taxon>
        <taxon>Pezizomycotina</taxon>
        <taxon>Dothideomycetes</taxon>
        <taxon>Pleosporomycetidae</taxon>
        <taxon>Pleosporales</taxon>
        <taxon>Delitschiaceae</taxon>
        <taxon>Delitschia</taxon>
    </lineage>
</organism>
<reference evidence="2" key="1">
    <citation type="journal article" date="2020" name="Stud. Mycol.">
        <title>101 Dothideomycetes genomes: a test case for predicting lifestyles and emergence of pathogens.</title>
        <authorList>
            <person name="Haridas S."/>
            <person name="Albert R."/>
            <person name="Binder M."/>
            <person name="Bloem J."/>
            <person name="Labutti K."/>
            <person name="Salamov A."/>
            <person name="Andreopoulos B."/>
            <person name="Baker S."/>
            <person name="Barry K."/>
            <person name="Bills G."/>
            <person name="Bluhm B."/>
            <person name="Cannon C."/>
            <person name="Castanera R."/>
            <person name="Culley D."/>
            <person name="Daum C."/>
            <person name="Ezra D."/>
            <person name="Gonzalez J."/>
            <person name="Henrissat B."/>
            <person name="Kuo A."/>
            <person name="Liang C."/>
            <person name="Lipzen A."/>
            <person name="Lutzoni F."/>
            <person name="Magnuson J."/>
            <person name="Mondo S."/>
            <person name="Nolan M."/>
            <person name="Ohm R."/>
            <person name="Pangilinan J."/>
            <person name="Park H.-J."/>
            <person name="Ramirez L."/>
            <person name="Alfaro M."/>
            <person name="Sun H."/>
            <person name="Tritt A."/>
            <person name="Yoshinaga Y."/>
            <person name="Zwiers L.-H."/>
            <person name="Turgeon B."/>
            <person name="Goodwin S."/>
            <person name="Spatafora J."/>
            <person name="Crous P."/>
            <person name="Grigoriev I."/>
        </authorList>
    </citation>
    <scope>NUCLEOTIDE SEQUENCE</scope>
    <source>
        <strain evidence="2">ATCC 74209</strain>
    </source>
</reference>
<comment type="caution">
    <text evidence="2">The sequence shown here is derived from an EMBL/GenBank/DDBJ whole genome shotgun (WGS) entry which is preliminary data.</text>
</comment>
<accession>A0A9P4MX39</accession>
<dbReference type="AlphaFoldDB" id="A0A9P4MX39"/>
<evidence type="ECO:0000256" key="1">
    <source>
        <dbReference type="SAM" id="MobiDB-lite"/>
    </source>
</evidence>